<evidence type="ECO:0000313" key="2">
    <source>
        <dbReference type="Proteomes" id="UP001189429"/>
    </source>
</evidence>
<organism evidence="1 2">
    <name type="scientific">Prorocentrum cordatum</name>
    <dbReference type="NCBI Taxonomy" id="2364126"/>
    <lineage>
        <taxon>Eukaryota</taxon>
        <taxon>Sar</taxon>
        <taxon>Alveolata</taxon>
        <taxon>Dinophyceae</taxon>
        <taxon>Prorocentrales</taxon>
        <taxon>Prorocentraceae</taxon>
        <taxon>Prorocentrum</taxon>
    </lineage>
</organism>
<proteinExistence type="predicted"/>
<dbReference type="SUPFAM" id="SSF100934">
    <property type="entry name" value="Heat shock protein 70kD (HSP70), C-terminal subdomain"/>
    <property type="match status" value="1"/>
</dbReference>
<dbReference type="Proteomes" id="UP001189429">
    <property type="component" value="Unassembled WGS sequence"/>
</dbReference>
<gene>
    <name evidence="1" type="ORF">PCOR1329_LOCUS56509</name>
</gene>
<reference evidence="1" key="1">
    <citation type="submission" date="2023-10" db="EMBL/GenBank/DDBJ databases">
        <authorList>
            <person name="Chen Y."/>
            <person name="Shah S."/>
            <person name="Dougan E. K."/>
            <person name="Thang M."/>
            <person name="Chan C."/>
        </authorList>
    </citation>
    <scope>NUCLEOTIDE SEQUENCE [LARGE SCALE GENOMIC DNA]</scope>
</reference>
<protein>
    <submittedName>
        <fullName evidence="1">Uncharacterized protein</fullName>
    </submittedName>
</protein>
<dbReference type="Gene3D" id="1.20.1270.10">
    <property type="match status" value="1"/>
</dbReference>
<name>A0ABN9VBH4_9DINO</name>
<keyword evidence="2" id="KW-1185">Reference proteome</keyword>
<evidence type="ECO:0000313" key="1">
    <source>
        <dbReference type="EMBL" id="CAK0870382.1"/>
    </source>
</evidence>
<comment type="caution">
    <text evidence="1">The sequence shown here is derived from an EMBL/GenBank/DDBJ whole genome shotgun (WGS) entry which is preliminary data.</text>
</comment>
<accession>A0ABN9VBH4</accession>
<dbReference type="EMBL" id="CAUYUJ010016953">
    <property type="protein sequence ID" value="CAK0870382.1"/>
    <property type="molecule type" value="Genomic_DNA"/>
</dbReference>
<sequence>MHCLTHYCSTMRNTLLEATYQYDFEDGDQEKIEKALDDTLVWTRSVKAQTEGKEELEGKQKEVESIVTFLRMKLARNLVRKIVGGGMRLGGAKFLLA</sequence>
<dbReference type="InterPro" id="IPR029048">
    <property type="entry name" value="HSP70_C_sf"/>
</dbReference>